<dbReference type="Proteomes" id="UP000700596">
    <property type="component" value="Unassembled WGS sequence"/>
</dbReference>
<comment type="similarity">
    <text evidence="1">Belongs to the CutC family.</text>
</comment>
<evidence type="ECO:0000256" key="2">
    <source>
        <dbReference type="ARBA" id="ARBA00019014"/>
    </source>
</evidence>
<dbReference type="Gene3D" id="3.20.20.380">
    <property type="entry name" value="Copper homeostasis (CutC) domain"/>
    <property type="match status" value="1"/>
</dbReference>
<organism evidence="3 4">
    <name type="scientific">Dendryphion nanum</name>
    <dbReference type="NCBI Taxonomy" id="256645"/>
    <lineage>
        <taxon>Eukaryota</taxon>
        <taxon>Fungi</taxon>
        <taxon>Dikarya</taxon>
        <taxon>Ascomycota</taxon>
        <taxon>Pezizomycotina</taxon>
        <taxon>Dothideomycetes</taxon>
        <taxon>Pleosporomycetidae</taxon>
        <taxon>Pleosporales</taxon>
        <taxon>Torulaceae</taxon>
        <taxon>Dendryphion</taxon>
    </lineage>
</organism>
<reference evidence="3" key="1">
    <citation type="journal article" date="2021" name="Nat. Commun.">
        <title>Genetic determinants of endophytism in the Arabidopsis root mycobiome.</title>
        <authorList>
            <person name="Mesny F."/>
            <person name="Miyauchi S."/>
            <person name="Thiergart T."/>
            <person name="Pickel B."/>
            <person name="Atanasova L."/>
            <person name="Karlsson M."/>
            <person name="Huettel B."/>
            <person name="Barry K.W."/>
            <person name="Haridas S."/>
            <person name="Chen C."/>
            <person name="Bauer D."/>
            <person name="Andreopoulos W."/>
            <person name="Pangilinan J."/>
            <person name="LaButti K."/>
            <person name="Riley R."/>
            <person name="Lipzen A."/>
            <person name="Clum A."/>
            <person name="Drula E."/>
            <person name="Henrissat B."/>
            <person name="Kohler A."/>
            <person name="Grigoriev I.V."/>
            <person name="Martin F.M."/>
            <person name="Hacquard S."/>
        </authorList>
    </citation>
    <scope>NUCLEOTIDE SEQUENCE</scope>
    <source>
        <strain evidence="3">MPI-CAGE-CH-0243</strain>
    </source>
</reference>
<gene>
    <name evidence="3" type="ORF">B0J11DRAFT_582647</name>
</gene>
<dbReference type="EMBL" id="JAGMWT010000012">
    <property type="protein sequence ID" value="KAH7118849.1"/>
    <property type="molecule type" value="Genomic_DNA"/>
</dbReference>
<comment type="caution">
    <text evidence="3">The sequence shown here is derived from an EMBL/GenBank/DDBJ whole genome shotgun (WGS) entry which is preliminary data.</text>
</comment>
<evidence type="ECO:0000256" key="1">
    <source>
        <dbReference type="ARBA" id="ARBA00007768"/>
    </source>
</evidence>
<evidence type="ECO:0000313" key="3">
    <source>
        <dbReference type="EMBL" id="KAH7118849.1"/>
    </source>
</evidence>
<dbReference type="HAMAP" id="MF_00795">
    <property type="entry name" value="CutC"/>
    <property type="match status" value="1"/>
</dbReference>
<dbReference type="InterPro" id="IPR005627">
    <property type="entry name" value="CutC-like"/>
</dbReference>
<evidence type="ECO:0000313" key="4">
    <source>
        <dbReference type="Proteomes" id="UP000700596"/>
    </source>
</evidence>
<dbReference type="OrthoDB" id="7392499at2759"/>
<proteinExistence type="inferred from homology"/>
<dbReference type="PANTHER" id="PTHR12598">
    <property type="entry name" value="COPPER HOMEOSTASIS PROTEIN CUTC"/>
    <property type="match status" value="1"/>
</dbReference>
<protein>
    <recommendedName>
        <fullName evidence="2">Copper homeostasis protein cutC homolog</fullName>
    </recommendedName>
</protein>
<dbReference type="PANTHER" id="PTHR12598:SF0">
    <property type="entry name" value="COPPER HOMEOSTASIS PROTEIN CUTC HOMOLOG"/>
    <property type="match status" value="1"/>
</dbReference>
<name>A0A9P9IGJ1_9PLEO</name>
<dbReference type="AlphaFoldDB" id="A0A9P9IGJ1"/>
<dbReference type="Pfam" id="PF03932">
    <property type="entry name" value="CutC"/>
    <property type="match status" value="1"/>
</dbReference>
<dbReference type="SUPFAM" id="SSF110395">
    <property type="entry name" value="CutC-like"/>
    <property type="match status" value="1"/>
</dbReference>
<sequence length="225" mass="24701">MLEIACFNINSAINAAKSGADRIELCANYADGGVTPSYDTLKRLREQIETGVPINVMIRPRGGNFTYSPEELGTMEESIKLFKPLASGFVFGILDSEHRVDKAKNLHLVKVAEPLPCTFHRAFDQLQDMFEETEKLINCGFRAVLTSGGPSGAILGAQKVGQLQEVFDSKITFILGGGVRSQNIQDLKQKSKVKWFHSAAITSSSDETADLEEVSKLKSMLQNDD</sequence>
<dbReference type="GO" id="GO:0005507">
    <property type="term" value="F:copper ion binding"/>
    <property type="evidence" value="ECO:0007669"/>
    <property type="project" value="TreeGrafter"/>
</dbReference>
<accession>A0A9P9IGJ1</accession>
<keyword evidence="4" id="KW-1185">Reference proteome</keyword>
<dbReference type="InterPro" id="IPR036822">
    <property type="entry name" value="CutC-like_dom_sf"/>
</dbReference>